<feature type="binding site" evidence="9">
    <location>
        <position position="250"/>
    </location>
    <ligand>
        <name>Mg(2+)</name>
        <dbReference type="ChEBI" id="CHEBI:18420"/>
        <label>1</label>
    </ligand>
</feature>
<keyword evidence="4" id="KW-0378">Hydrolase</keyword>
<dbReference type="InterPro" id="IPR004808">
    <property type="entry name" value="AP_endonuc_1"/>
</dbReference>
<keyword evidence="12" id="KW-0227">DNA damage</keyword>
<dbReference type="GO" id="GO:0008270">
    <property type="term" value="F:zinc ion binding"/>
    <property type="evidence" value="ECO:0007669"/>
    <property type="project" value="UniProtKB-KW"/>
</dbReference>
<feature type="site" description="Interaction with DNA substrate" evidence="10">
    <location>
        <position position="250"/>
    </location>
</feature>
<feature type="compositionally biased region" description="Polar residues" evidence="13">
    <location>
        <begin position="500"/>
        <end position="545"/>
    </location>
</feature>
<keyword evidence="6 9" id="KW-0460">Magnesium</keyword>
<feature type="region of interest" description="Disordered" evidence="13">
    <location>
        <begin position="486"/>
        <end position="638"/>
    </location>
</feature>
<feature type="compositionally biased region" description="Low complexity" evidence="13">
    <location>
        <begin position="361"/>
        <end position="378"/>
    </location>
</feature>
<dbReference type="InterPro" id="IPR010666">
    <property type="entry name" value="Znf_GRF"/>
</dbReference>
<organism evidence="15 16">
    <name type="scientific">Kwoniella heveanensis BCC8398</name>
    <dbReference type="NCBI Taxonomy" id="1296120"/>
    <lineage>
        <taxon>Eukaryota</taxon>
        <taxon>Fungi</taxon>
        <taxon>Dikarya</taxon>
        <taxon>Basidiomycota</taxon>
        <taxon>Agaricomycotina</taxon>
        <taxon>Tremellomycetes</taxon>
        <taxon>Tremellales</taxon>
        <taxon>Cryptococcaceae</taxon>
        <taxon>Kwoniella</taxon>
    </lineage>
</organism>
<comment type="similarity">
    <text evidence="1 12">Belongs to the DNA repair enzymes AP/ExoA family.</text>
</comment>
<evidence type="ECO:0000256" key="3">
    <source>
        <dbReference type="ARBA" id="ARBA00022771"/>
    </source>
</evidence>
<dbReference type="PANTHER" id="PTHR22748:SF4">
    <property type="entry name" value="DNA-(APURINIC OR APYRIMIDINIC SITE) ENDONUCLEASE 2"/>
    <property type="match status" value="1"/>
</dbReference>
<dbReference type="GO" id="GO:0008081">
    <property type="term" value="F:phosphoric diester hydrolase activity"/>
    <property type="evidence" value="ECO:0007669"/>
    <property type="project" value="TreeGrafter"/>
</dbReference>
<dbReference type="Gene3D" id="3.60.10.10">
    <property type="entry name" value="Endonuclease/exonuclease/phosphatase"/>
    <property type="match status" value="1"/>
</dbReference>
<feature type="active site" description="Proton acceptor" evidence="8">
    <location>
        <position position="250"/>
    </location>
</feature>
<keyword evidence="12" id="KW-0234">DNA repair</keyword>
<evidence type="ECO:0000256" key="2">
    <source>
        <dbReference type="ARBA" id="ARBA00022723"/>
    </source>
</evidence>
<keyword evidence="3 11" id="KW-0863">Zinc-finger</keyword>
<protein>
    <recommendedName>
        <fullName evidence="12">DNA-(apurinic or apyrimidinic site) endonuclease</fullName>
        <ecNumber evidence="12">3.1.-.-</ecNumber>
    </recommendedName>
</protein>
<dbReference type="Pfam" id="PF03372">
    <property type="entry name" value="Exo_endo_phos"/>
    <property type="match status" value="1"/>
</dbReference>
<dbReference type="InterPro" id="IPR005135">
    <property type="entry name" value="Endo/exonuclease/phosphatase"/>
</dbReference>
<dbReference type="GO" id="GO:0003906">
    <property type="term" value="F:DNA-(apurinic or apyrimidinic site) endonuclease activity"/>
    <property type="evidence" value="ECO:0007669"/>
    <property type="project" value="TreeGrafter"/>
</dbReference>
<evidence type="ECO:0000259" key="14">
    <source>
        <dbReference type="PROSITE" id="PS51999"/>
    </source>
</evidence>
<reference evidence="16" key="2">
    <citation type="submission" date="2013-12" db="EMBL/GenBank/DDBJ databases">
        <title>Evolution of pathogenesis and genome organization in the Tremellales.</title>
        <authorList>
            <person name="Cuomo C."/>
            <person name="Litvintseva A."/>
            <person name="Heitman J."/>
            <person name="Chen Y."/>
            <person name="Sun S."/>
            <person name="Springer D."/>
            <person name="Dromer F."/>
            <person name="Young S."/>
            <person name="Zeng Q."/>
            <person name="Chapman S."/>
            <person name="Gujja S."/>
            <person name="Saif S."/>
            <person name="Birren B."/>
        </authorList>
    </citation>
    <scope>NUCLEOTIDE SEQUENCE [LARGE SCALE GENOMIC DNA]</scope>
    <source>
        <strain evidence="16">BCC8398</strain>
    </source>
</reference>
<gene>
    <name evidence="15" type="ORF">I316_00420</name>
</gene>
<feature type="compositionally biased region" description="Polar residues" evidence="13">
    <location>
        <begin position="587"/>
        <end position="596"/>
    </location>
</feature>
<accession>A0A1B9H4K0</accession>
<feature type="active site" description="Proton donor/acceptor" evidence="8">
    <location>
        <position position="149"/>
    </location>
</feature>
<evidence type="ECO:0000256" key="12">
    <source>
        <dbReference type="RuleBase" id="RU362131"/>
    </source>
</evidence>
<feature type="region of interest" description="Disordered" evidence="13">
    <location>
        <begin position="407"/>
        <end position="468"/>
    </location>
</feature>
<feature type="region of interest" description="Disordered" evidence="13">
    <location>
        <begin position="269"/>
        <end position="300"/>
    </location>
</feature>
<keyword evidence="9" id="KW-0464">Manganese</keyword>
<feature type="compositionally biased region" description="Low complexity" evidence="13">
    <location>
        <begin position="546"/>
        <end position="564"/>
    </location>
</feature>
<dbReference type="PROSITE" id="PS51435">
    <property type="entry name" value="AP_NUCLEASE_F1_4"/>
    <property type="match status" value="1"/>
</dbReference>
<evidence type="ECO:0000256" key="1">
    <source>
        <dbReference type="ARBA" id="ARBA00007092"/>
    </source>
</evidence>
<name>A0A1B9H4K0_9TREE</name>
<dbReference type="GO" id="GO:0006284">
    <property type="term" value="P:base-excision repair"/>
    <property type="evidence" value="ECO:0007669"/>
    <property type="project" value="TreeGrafter"/>
</dbReference>
<feature type="active site" evidence="8">
    <location>
        <position position="110"/>
    </location>
</feature>
<keyword evidence="16" id="KW-1185">Reference proteome</keyword>
<feature type="region of interest" description="Disordered" evidence="13">
    <location>
        <begin position="318"/>
        <end position="393"/>
    </location>
</feature>
<comment type="cofactor">
    <cofactor evidence="9 12">
        <name>Mg(2+)</name>
        <dbReference type="ChEBI" id="CHEBI:18420"/>
    </cofactor>
    <cofactor evidence="9 12">
        <name>Mn(2+)</name>
        <dbReference type="ChEBI" id="CHEBI:29035"/>
    </cofactor>
    <text evidence="9 12">Probably binds two magnesium or manganese ions per subunit.</text>
</comment>
<dbReference type="Proteomes" id="UP000092666">
    <property type="component" value="Unassembled WGS sequence"/>
</dbReference>
<dbReference type="OrthoDB" id="391817at2759"/>
<keyword evidence="2 9" id="KW-0479">Metal-binding</keyword>
<dbReference type="STRING" id="1296120.A0A1B9H4K0"/>
<evidence type="ECO:0000256" key="6">
    <source>
        <dbReference type="ARBA" id="ARBA00022842"/>
    </source>
</evidence>
<dbReference type="EMBL" id="KI669492">
    <property type="protein sequence ID" value="OCF38195.1"/>
    <property type="molecule type" value="Genomic_DNA"/>
</dbReference>
<feature type="compositionally biased region" description="Polar residues" evidence="13">
    <location>
        <begin position="408"/>
        <end position="444"/>
    </location>
</feature>
<feature type="domain" description="GRF-type" evidence="14">
    <location>
        <begin position="682"/>
        <end position="743"/>
    </location>
</feature>
<feature type="site" description="Transition state stabilizer" evidence="10">
    <location>
        <position position="151"/>
    </location>
</feature>
<feature type="binding site" evidence="9">
    <location>
        <position position="149"/>
    </location>
    <ligand>
        <name>Mg(2+)</name>
        <dbReference type="ChEBI" id="CHEBI:18420"/>
        <label>1</label>
    </ligand>
</feature>
<dbReference type="InterPro" id="IPR036691">
    <property type="entry name" value="Endo/exonu/phosph_ase_sf"/>
</dbReference>
<evidence type="ECO:0000256" key="8">
    <source>
        <dbReference type="PIRSR" id="PIRSR604808-1"/>
    </source>
</evidence>
<feature type="binding site" evidence="9">
    <location>
        <position position="249"/>
    </location>
    <ligand>
        <name>Mg(2+)</name>
        <dbReference type="ChEBI" id="CHEBI:18420"/>
        <label>1</label>
    </ligand>
</feature>
<dbReference type="EC" id="3.1.-.-" evidence="12"/>
<evidence type="ECO:0000256" key="10">
    <source>
        <dbReference type="PIRSR" id="PIRSR604808-3"/>
    </source>
</evidence>
<dbReference type="GO" id="GO:0008311">
    <property type="term" value="F:double-stranded DNA 3'-5' DNA exonuclease activity"/>
    <property type="evidence" value="ECO:0007669"/>
    <property type="project" value="TreeGrafter"/>
</dbReference>
<dbReference type="GO" id="GO:0005634">
    <property type="term" value="C:nucleus"/>
    <property type="evidence" value="ECO:0007669"/>
    <property type="project" value="TreeGrafter"/>
</dbReference>
<evidence type="ECO:0000313" key="16">
    <source>
        <dbReference type="Proteomes" id="UP000092666"/>
    </source>
</evidence>
<evidence type="ECO:0000256" key="7">
    <source>
        <dbReference type="ARBA" id="ARBA00023242"/>
    </source>
</evidence>
<feature type="binding site" evidence="9">
    <location>
        <position position="151"/>
    </location>
    <ligand>
        <name>Mg(2+)</name>
        <dbReference type="ChEBI" id="CHEBI:18420"/>
        <label>1</label>
    </ligand>
</feature>
<proteinExistence type="inferred from homology"/>
<evidence type="ECO:0000313" key="15">
    <source>
        <dbReference type="EMBL" id="OCF38195.1"/>
    </source>
</evidence>
<dbReference type="SUPFAM" id="SSF56219">
    <property type="entry name" value="DNase I-like"/>
    <property type="match status" value="1"/>
</dbReference>
<feature type="compositionally biased region" description="Low complexity" evidence="13">
    <location>
        <begin position="624"/>
        <end position="636"/>
    </location>
</feature>
<sequence>MACPGPYDAFWTFPRSKTGYSGVATYVDSRYCVPLKAEEGITGLLLDDSKGSTMKPPWTEEERIGCYPDMRDGMTWMDEVDGKEFEPKRLDMEGRAVVCDFGLFVLFNLYCPNETNDTRRPYKMNFLRCLQERVRLLREAGREVIIAGDINIMRAPIDSGEGGIRTSAEQHYEHPARRILDDWCAPKGDMVDVVRESWPDRDDMFTCWNQKLDARSANYGSRIDLILCTPGLRPWLNGGDILTKVYGSDHCPVYIDLHETIHHPLHGTLHLKDQLNPPDRPQSTAPVYPNDVPREAPEPPRFATKFYDEFSGRQTSLKSFFGGGGSSSKGKKSASVKEADKREDPNISGVGFPSPSPTPVPTDTASTTDESSSLAPSYAPAPAPPPGAAGGLATPFSLARAAFDSIDAPSNANASPSYVSPSLSAKSRRATSAVSGAEPQNRSAADSDEFGRSGTPLSTFRHRHNSRDTAIDMTYDVNETLASQVTLQASRNDPAYTGIPPTNISNKGKASNSVSNAHPKNGKSSTGIVTTVNGKSAQSSNNSQTKLSAFFSQPSSSKSSVSASSKRKNSISTPPSESPGPARANKSARTASVSSPTPKPASARLSPNHHSETGTNARIPPLSPETLNTSSSSTELGHGLTDAEDQEILQALAEADEERRIKNEQAKPVWSNLFAKKLPPLCTVHQKPCKDFLVMKPGPNKGKRFWLCSLPVGAGYDTGRSKRPREDVNRNFRCDFFLWDSANSRKETIGDKPSPSARS</sequence>
<keyword evidence="7" id="KW-0539">Nucleus</keyword>
<evidence type="ECO:0000256" key="4">
    <source>
        <dbReference type="ARBA" id="ARBA00022801"/>
    </source>
</evidence>
<evidence type="ECO:0000256" key="13">
    <source>
        <dbReference type="SAM" id="MobiDB-lite"/>
    </source>
</evidence>
<evidence type="ECO:0000256" key="11">
    <source>
        <dbReference type="PROSITE-ProRule" id="PRU01343"/>
    </source>
</evidence>
<keyword evidence="5" id="KW-0862">Zinc</keyword>
<evidence type="ECO:0000256" key="9">
    <source>
        <dbReference type="PIRSR" id="PIRSR604808-2"/>
    </source>
</evidence>
<evidence type="ECO:0000256" key="5">
    <source>
        <dbReference type="ARBA" id="ARBA00022833"/>
    </source>
</evidence>
<dbReference type="PROSITE" id="PS51999">
    <property type="entry name" value="ZF_GRF"/>
    <property type="match status" value="1"/>
</dbReference>
<feature type="site" description="Important for catalytic activity" evidence="10">
    <location>
        <position position="224"/>
    </location>
</feature>
<feature type="compositionally biased region" description="Basic and acidic residues" evidence="13">
    <location>
        <begin position="335"/>
        <end position="345"/>
    </location>
</feature>
<dbReference type="PANTHER" id="PTHR22748">
    <property type="entry name" value="AP ENDONUCLEASE"/>
    <property type="match status" value="1"/>
</dbReference>
<dbReference type="AlphaFoldDB" id="A0A1B9H4K0"/>
<reference evidence="15 16" key="1">
    <citation type="submission" date="2013-07" db="EMBL/GenBank/DDBJ databases">
        <title>The Genome Sequence of Cryptococcus heveanensis BCC8398.</title>
        <authorList>
            <consortium name="The Broad Institute Genome Sequencing Platform"/>
            <person name="Cuomo C."/>
            <person name="Litvintseva A."/>
            <person name="Chen Y."/>
            <person name="Heitman J."/>
            <person name="Sun S."/>
            <person name="Springer D."/>
            <person name="Dromer F."/>
            <person name="Young S.K."/>
            <person name="Zeng Q."/>
            <person name="Gargeya S."/>
            <person name="Fitzgerald M."/>
            <person name="Abouelleil A."/>
            <person name="Alvarado L."/>
            <person name="Berlin A.M."/>
            <person name="Chapman S.B."/>
            <person name="Dewar J."/>
            <person name="Goldberg J."/>
            <person name="Griggs A."/>
            <person name="Gujja S."/>
            <person name="Hansen M."/>
            <person name="Howarth C."/>
            <person name="Imamovic A."/>
            <person name="Larimer J."/>
            <person name="McCowan C."/>
            <person name="Murphy C."/>
            <person name="Pearson M."/>
            <person name="Priest M."/>
            <person name="Roberts A."/>
            <person name="Saif S."/>
            <person name="Shea T."/>
            <person name="Sykes S."/>
            <person name="Wortman J."/>
            <person name="Nusbaum C."/>
            <person name="Birren B."/>
        </authorList>
    </citation>
    <scope>NUCLEOTIDE SEQUENCE [LARGE SCALE GENOMIC DNA]</scope>
    <source>
        <strain evidence="15 16">BCC8398</strain>
    </source>
</reference>
<dbReference type="NCBIfam" id="TIGR00633">
    <property type="entry name" value="xth"/>
    <property type="match status" value="1"/>
</dbReference>